<proteinExistence type="predicted"/>
<evidence type="ECO:0000313" key="3">
    <source>
        <dbReference type="EMBL" id="RWU06266.1"/>
    </source>
</evidence>
<feature type="domain" description="Protein-glutamine gamma-glutamyltransferase-like C-terminal" evidence="2">
    <location>
        <begin position="196"/>
        <end position="263"/>
    </location>
</feature>
<gene>
    <name evidence="3" type="ORF">DPV69_13320</name>
</gene>
<name>A0A443YR98_9SPHI</name>
<evidence type="ECO:0000256" key="1">
    <source>
        <dbReference type="SAM" id="Phobius"/>
    </source>
</evidence>
<dbReference type="Pfam" id="PF13559">
    <property type="entry name" value="DUF4129"/>
    <property type="match status" value="1"/>
</dbReference>
<keyword evidence="1" id="KW-0472">Membrane</keyword>
<reference evidence="3 4" key="1">
    <citation type="submission" date="2018-06" db="EMBL/GenBank/DDBJ databases">
        <title>Pedobacter endophyticus sp. nov., an endophytic bacterium isolated from a leaf of Triticum aestivum.</title>
        <authorList>
            <person name="Zhang L."/>
        </authorList>
    </citation>
    <scope>NUCLEOTIDE SEQUENCE [LARGE SCALE GENOMIC DNA]</scope>
    <source>
        <strain evidence="3 4">CM134L-2</strain>
    </source>
</reference>
<dbReference type="InterPro" id="IPR025403">
    <property type="entry name" value="TgpA-like_C"/>
</dbReference>
<keyword evidence="1" id="KW-1133">Transmembrane helix</keyword>
<feature type="transmembrane region" description="Helical" evidence="1">
    <location>
        <begin position="125"/>
        <end position="146"/>
    </location>
</feature>
<accession>A0A443YR98</accession>
<keyword evidence="1" id="KW-0812">Transmembrane</keyword>
<comment type="caution">
    <text evidence="3">The sequence shown here is derived from an EMBL/GenBank/DDBJ whole genome shotgun (WGS) entry which is preliminary data.</text>
</comment>
<dbReference type="EMBL" id="SAYW01000004">
    <property type="protein sequence ID" value="RWU06266.1"/>
    <property type="molecule type" value="Genomic_DNA"/>
</dbReference>
<dbReference type="OrthoDB" id="5491447at2"/>
<evidence type="ECO:0000259" key="2">
    <source>
        <dbReference type="Pfam" id="PF13559"/>
    </source>
</evidence>
<protein>
    <submittedName>
        <fullName evidence="3">DUF4129 domain-containing protein</fullName>
    </submittedName>
</protein>
<organism evidence="3 4">
    <name type="scientific">Pedobacter chitinilyticus</name>
    <dbReference type="NCBI Taxonomy" id="2233776"/>
    <lineage>
        <taxon>Bacteria</taxon>
        <taxon>Pseudomonadati</taxon>
        <taxon>Bacteroidota</taxon>
        <taxon>Sphingobacteriia</taxon>
        <taxon>Sphingobacteriales</taxon>
        <taxon>Sphingobacteriaceae</taxon>
        <taxon>Pedobacter</taxon>
    </lineage>
</organism>
<sequence length="272" mass="31782">MKRLVMKRLQCRTPTKIISMRILLLTVLLFFSMGLLAQKNPRFVIGKPTQDTIALKLDSSKTQIREFDNEAIQKYKAEKAFQYGEEDSKELGWWDRFWRSFWDWIDSLFGERQITGSKASVWPTVLKYVTIGVCIGIIVFVIFKLAGIDFKWLAGKSKAIEVPYDESLENIHEISFDDEIENTLQNGNYRLAVRLLYLQTLKHLSDKGVIDWLPNKTNLAYVKEVQKQGKGYEAFVSLTNQFEYIWYGDFSVDKATFAHIQQSFQQFNEDLR</sequence>
<dbReference type="Proteomes" id="UP000284120">
    <property type="component" value="Unassembled WGS sequence"/>
</dbReference>
<keyword evidence="4" id="KW-1185">Reference proteome</keyword>
<evidence type="ECO:0000313" key="4">
    <source>
        <dbReference type="Proteomes" id="UP000284120"/>
    </source>
</evidence>
<dbReference type="AlphaFoldDB" id="A0A443YR98"/>